<feature type="compositionally biased region" description="Basic and acidic residues" evidence="1">
    <location>
        <begin position="992"/>
        <end position="1004"/>
    </location>
</feature>
<feature type="compositionally biased region" description="Low complexity" evidence="1">
    <location>
        <begin position="856"/>
        <end position="876"/>
    </location>
</feature>
<evidence type="ECO:0000313" key="5">
    <source>
        <dbReference type="Proteomes" id="UP000237481"/>
    </source>
</evidence>
<dbReference type="Gene3D" id="3.40.20.10">
    <property type="entry name" value="Severin"/>
    <property type="match status" value="3"/>
</dbReference>
<reference evidence="4 5" key="1">
    <citation type="submission" date="2018-01" db="EMBL/GenBank/DDBJ databases">
        <title>Harnessing the power of phylogenomics to disentangle the directionality and signatures of interkingdom host jumping in the parasitic fungal genus Tolypocladium.</title>
        <authorList>
            <person name="Quandt C.A."/>
            <person name="Patterson W."/>
            <person name="Spatafora J.W."/>
        </authorList>
    </citation>
    <scope>NUCLEOTIDE SEQUENCE [LARGE SCALE GENOMIC DNA]</scope>
    <source>
        <strain evidence="4 5">NRBC 100945</strain>
    </source>
</reference>
<organism evidence="4 5">
    <name type="scientific">Tolypocladium paradoxum</name>
    <dbReference type="NCBI Taxonomy" id="94208"/>
    <lineage>
        <taxon>Eukaryota</taxon>
        <taxon>Fungi</taxon>
        <taxon>Dikarya</taxon>
        <taxon>Ascomycota</taxon>
        <taxon>Pezizomycotina</taxon>
        <taxon>Sordariomycetes</taxon>
        <taxon>Hypocreomycetidae</taxon>
        <taxon>Hypocreales</taxon>
        <taxon>Ophiocordycipitaceae</taxon>
        <taxon>Tolypocladium</taxon>
    </lineage>
</organism>
<evidence type="ECO:0000259" key="2">
    <source>
        <dbReference type="Pfam" id="PF13254"/>
    </source>
</evidence>
<feature type="region of interest" description="Disordered" evidence="1">
    <location>
        <begin position="652"/>
        <end position="675"/>
    </location>
</feature>
<keyword evidence="5" id="KW-1185">Reference proteome</keyword>
<proteinExistence type="predicted"/>
<dbReference type="SMART" id="SM00262">
    <property type="entry name" value="GEL"/>
    <property type="match status" value="3"/>
</dbReference>
<dbReference type="PANTHER" id="PTHR11977:SF133">
    <property type="entry name" value="DUF4045 DOMAIN-CONTAINING PROTEIN"/>
    <property type="match status" value="1"/>
</dbReference>
<feature type="compositionally biased region" description="Polar residues" evidence="1">
    <location>
        <begin position="158"/>
        <end position="185"/>
    </location>
</feature>
<dbReference type="InterPro" id="IPR007122">
    <property type="entry name" value="Villin/Gelsolin"/>
</dbReference>
<feature type="compositionally biased region" description="Basic residues" evidence="1">
    <location>
        <begin position="844"/>
        <end position="855"/>
    </location>
</feature>
<dbReference type="Pfam" id="PF25480">
    <property type="entry name" value="DUF7904"/>
    <property type="match status" value="1"/>
</dbReference>
<feature type="compositionally biased region" description="Polar residues" evidence="1">
    <location>
        <begin position="908"/>
        <end position="924"/>
    </location>
</feature>
<name>A0A2S4L4C8_9HYPO</name>
<evidence type="ECO:0000313" key="4">
    <source>
        <dbReference type="EMBL" id="POR37309.1"/>
    </source>
</evidence>
<dbReference type="SUPFAM" id="SSF55753">
    <property type="entry name" value="Actin depolymerizing proteins"/>
    <property type="match status" value="3"/>
</dbReference>
<feature type="compositionally biased region" description="Polar residues" evidence="1">
    <location>
        <begin position="51"/>
        <end position="65"/>
    </location>
</feature>
<feature type="compositionally biased region" description="Polar residues" evidence="1">
    <location>
        <begin position="811"/>
        <end position="833"/>
    </location>
</feature>
<feature type="compositionally biased region" description="Low complexity" evidence="1">
    <location>
        <begin position="126"/>
        <end position="139"/>
    </location>
</feature>
<dbReference type="GO" id="GO:0005737">
    <property type="term" value="C:cytoplasm"/>
    <property type="evidence" value="ECO:0007669"/>
    <property type="project" value="TreeGrafter"/>
</dbReference>
<dbReference type="Pfam" id="PF13254">
    <property type="entry name" value="DUF4045"/>
    <property type="match status" value="1"/>
</dbReference>
<feature type="compositionally biased region" description="Polar residues" evidence="1">
    <location>
        <begin position="279"/>
        <end position="299"/>
    </location>
</feature>
<dbReference type="GO" id="GO:0015629">
    <property type="term" value="C:actin cytoskeleton"/>
    <property type="evidence" value="ECO:0007669"/>
    <property type="project" value="TreeGrafter"/>
</dbReference>
<feature type="compositionally biased region" description="Basic and acidic residues" evidence="1">
    <location>
        <begin position="520"/>
        <end position="553"/>
    </location>
</feature>
<evidence type="ECO:0000259" key="3">
    <source>
        <dbReference type="Pfam" id="PF25480"/>
    </source>
</evidence>
<feature type="region of interest" description="Disordered" evidence="1">
    <location>
        <begin position="38"/>
        <end position="599"/>
    </location>
</feature>
<feature type="region of interest" description="Disordered" evidence="1">
    <location>
        <begin position="1491"/>
        <end position="1511"/>
    </location>
</feature>
<feature type="compositionally biased region" description="Basic and acidic residues" evidence="1">
    <location>
        <begin position="386"/>
        <end position="402"/>
    </location>
</feature>
<dbReference type="STRING" id="94208.A0A2S4L4C8"/>
<dbReference type="EMBL" id="PKSG01000261">
    <property type="protein sequence ID" value="POR37309.1"/>
    <property type="molecule type" value="Genomic_DNA"/>
</dbReference>
<feature type="compositionally biased region" description="Low complexity" evidence="1">
    <location>
        <begin position="357"/>
        <end position="368"/>
    </location>
</feature>
<feature type="compositionally biased region" description="Polar residues" evidence="1">
    <location>
        <begin position="579"/>
        <end position="591"/>
    </location>
</feature>
<protein>
    <submittedName>
        <fullName evidence="4">Villidin</fullName>
    </submittedName>
</protein>
<feature type="compositionally biased region" description="Low complexity" evidence="1">
    <location>
        <begin position="731"/>
        <end position="741"/>
    </location>
</feature>
<dbReference type="PANTHER" id="PTHR11977">
    <property type="entry name" value="VILLIN"/>
    <property type="match status" value="1"/>
</dbReference>
<feature type="compositionally biased region" description="Low complexity" evidence="1">
    <location>
        <begin position="1068"/>
        <end position="1086"/>
    </location>
</feature>
<comment type="caution">
    <text evidence="4">The sequence shown here is derived from an EMBL/GenBank/DDBJ whole genome shotgun (WGS) entry which is preliminary data.</text>
</comment>
<feature type="region of interest" description="Disordered" evidence="1">
    <location>
        <begin position="691"/>
        <end position="1130"/>
    </location>
</feature>
<feature type="compositionally biased region" description="Polar residues" evidence="1">
    <location>
        <begin position="769"/>
        <end position="779"/>
    </location>
</feature>
<feature type="domain" description="DUF4045" evidence="2">
    <location>
        <begin position="2"/>
        <end position="652"/>
    </location>
</feature>
<feature type="compositionally biased region" description="Basic and acidic residues" evidence="1">
    <location>
        <begin position="267"/>
        <end position="278"/>
    </location>
</feature>
<feature type="compositionally biased region" description="Low complexity" evidence="1">
    <location>
        <begin position="1499"/>
        <end position="1511"/>
    </location>
</feature>
<dbReference type="GO" id="GO:0051016">
    <property type="term" value="P:barbed-end actin filament capping"/>
    <property type="evidence" value="ECO:0007669"/>
    <property type="project" value="TreeGrafter"/>
</dbReference>
<accession>A0A2S4L4C8</accession>
<dbReference type="GO" id="GO:0051015">
    <property type="term" value="F:actin filament binding"/>
    <property type="evidence" value="ECO:0007669"/>
    <property type="project" value="InterPro"/>
</dbReference>
<gene>
    <name evidence="4" type="ORF">TPAR_02489</name>
</gene>
<dbReference type="OrthoDB" id="6375767at2759"/>
<feature type="compositionally biased region" description="Polar residues" evidence="1">
    <location>
        <begin position="334"/>
        <end position="356"/>
    </location>
</feature>
<dbReference type="InterPro" id="IPR057226">
    <property type="entry name" value="DUF7904"/>
</dbReference>
<sequence>MSDEVSQFLEQVERLRGQHVEDDEVRARELEEFLAAKRERQARREERARSISPQKSSPANTPSPRSNRRSVRLSEALKLESPSAFCDEPPREQSVEPAADATPMALSGSPTKENEAPVDASETKQTSASTPPARSSTLSWQQRRPNSRGGSRPLSMVAAQNATQRSLAGTQEPASATEQSFSKEQIAQALGSKDPSWFRQTADRGLSSAAYRRNQVEDEDRLDMASVKAQLPGMSAEAPKERPSSRSDANTPTTPGILGSPVSLKPPRYDGPADDKPLTEQTITYPSGSTSPIRTSSPTKGMGGFVQSAMMKRSDSVKRWSVTSPPGLTRADSVASNRNTYDRGSSQAGSRPQSTIRGPSTTPGSSRPTSRHGEKETVQETAPKSSAKDLALDTERASKQDDDAAIPSSPSKTMDPRRWSPTKSSWLESALNRPESPKLPPKPTQSQPAWMSELNKGKPGRTTEAGRPASLVSHKHQVSIGGLMRQSPMGEVAKPNTTGLGGIYSPPPHANRPAFGHAAKPSDAEKMSKPEPDEESKEKPADGKEPPTLEKQRSVAGPAPAQPKPETPPKKDFRANLKQRPSGQDGPNTQEPEFKNVFCNLRRTKTQNYVAPDELKDNILRGKAALNLTDGPKKNDRKDEFKEAILKKREDFKKAQAEGKGITRSPTTAADKPVPEGLAKRAELGRSMIGAWKDSVTETKPIEQPKNVDISKPTPGPKRIPSQPAFSPRSPNTAAPPAKTPALEKPRRVSTDTNAAKRATEPWDLPSLQKETSAPSRLQQGRVGGGGGKLADRFSPALAGMLARGPPMATNGGQSPNESGSQRNPSAGDSTEPTAPGPQLTHMTKNRARGPRRKAPAGSSTTSAQSSTKPAESAAPAPAPAEPAKPKEPERKLPSGSSKPEEVRDEPTSTNEKPAPLSIQQQVAATAALRGKPTATKPEVIPSASTKAPEPTVPSFLRKQAISVDTQADTQVSASRPPEEAAEEPPVPSSPRKLDMKRMSRFLDDAPAIDAKPEPPKETARLAHQRTGSRSPVKLSERPLPNPLPSPTKSDRDSLPSMRDSTPRSPWAGASVKSPSSAPKPSFDAPVVEATTPRPKSRGAVRPFSGLSGDVLKSPPAMASPVRSPTKQASEVSTMLTDFFGPERPRTVVKVDPAEMLMNHPATGAKITSLGFQMFQIFGDGKKIPVSAQNERVLFEQEMYVCAHNFANAAGKKVFEVYFWVGDEVPEATAEDAQLFVQREARSLGGKLVKLRQGKETAEFLQALGGVIIVRRGSSNKYDSLAPNMLCGRRYLGQVAFDEVDFAPSSLCAGFTYLVTQSGNCYLWKGKGSDVTEVSCARLIGMDLTLTGELVEYEDGSEPGSFWKMFGDGSSRPHSADHWRLKPNYDKYCSRLFCSDADSRQQIFEISPFGQVDLSPFSIYVLDAFFEMYIVVGARANSQYASFRNALDFAQGYAILAAGIEDRPFVPVSTVVLEGIPRDLKRVFRKWDDARSPTVTNPQQQQQGAAAGAQGLKRGRSLRVVTLTQALQALTE</sequence>
<feature type="compositionally biased region" description="Basic and acidic residues" evidence="1">
    <location>
        <begin position="884"/>
        <end position="907"/>
    </location>
</feature>
<dbReference type="InterPro" id="IPR029006">
    <property type="entry name" value="ADF-H/Gelsolin-like_dom_sf"/>
</dbReference>
<feature type="compositionally biased region" description="Basic and acidic residues" evidence="1">
    <location>
        <begin position="38"/>
        <end position="49"/>
    </location>
</feature>
<dbReference type="InterPro" id="IPR025118">
    <property type="entry name" value="DUF4045"/>
</dbReference>
<dbReference type="GO" id="GO:0008154">
    <property type="term" value="P:actin polymerization or depolymerization"/>
    <property type="evidence" value="ECO:0007669"/>
    <property type="project" value="TreeGrafter"/>
</dbReference>
<evidence type="ECO:0000256" key="1">
    <source>
        <dbReference type="SAM" id="MobiDB-lite"/>
    </source>
</evidence>
<dbReference type="Proteomes" id="UP000237481">
    <property type="component" value="Unassembled WGS sequence"/>
</dbReference>
<dbReference type="GO" id="GO:0005546">
    <property type="term" value="F:phosphatidylinositol-4,5-bisphosphate binding"/>
    <property type="evidence" value="ECO:0007669"/>
    <property type="project" value="TreeGrafter"/>
</dbReference>
<feature type="compositionally biased region" description="Basic and acidic residues" evidence="1">
    <location>
        <begin position="1011"/>
        <end position="1021"/>
    </location>
</feature>
<feature type="domain" description="DUF7904" evidence="3">
    <location>
        <begin position="1173"/>
        <end position="1272"/>
    </location>
</feature>
<dbReference type="GO" id="GO:0051014">
    <property type="term" value="P:actin filament severing"/>
    <property type="evidence" value="ECO:0007669"/>
    <property type="project" value="TreeGrafter"/>
</dbReference>